<dbReference type="PANTHER" id="PTHR22946:SF12">
    <property type="entry name" value="CONIDIAL PIGMENT BIOSYNTHESIS PROTEIN AYG1 (AFU_ORTHOLOGUE AFUA_2G17550)"/>
    <property type="match status" value="1"/>
</dbReference>
<dbReference type="PANTHER" id="PTHR22946">
    <property type="entry name" value="DIENELACTONE HYDROLASE DOMAIN-CONTAINING PROTEIN-RELATED"/>
    <property type="match status" value="1"/>
</dbReference>
<evidence type="ECO:0000313" key="2">
    <source>
        <dbReference type="EMBL" id="MTH79980.1"/>
    </source>
</evidence>
<dbReference type="EMBL" id="WMIE01000024">
    <property type="protein sequence ID" value="MTH79980.1"/>
    <property type="molecule type" value="Genomic_DNA"/>
</dbReference>
<dbReference type="Pfam" id="PF06500">
    <property type="entry name" value="FrsA-like"/>
    <property type="match status" value="1"/>
</dbReference>
<dbReference type="InterPro" id="IPR029058">
    <property type="entry name" value="AB_hydrolase_fold"/>
</dbReference>
<evidence type="ECO:0000256" key="1">
    <source>
        <dbReference type="ARBA" id="ARBA00022801"/>
    </source>
</evidence>
<accession>A0A6L6JDC2</accession>
<proteinExistence type="predicted"/>
<organism evidence="2 3">
    <name type="scientific">Paracoccus aestuariivivens</name>
    <dbReference type="NCBI Taxonomy" id="1820333"/>
    <lineage>
        <taxon>Bacteria</taxon>
        <taxon>Pseudomonadati</taxon>
        <taxon>Pseudomonadota</taxon>
        <taxon>Alphaproteobacteria</taxon>
        <taxon>Rhodobacterales</taxon>
        <taxon>Paracoccaceae</taxon>
        <taxon>Paracoccus</taxon>
    </lineage>
</organism>
<dbReference type="Proteomes" id="UP000478183">
    <property type="component" value="Unassembled WGS sequence"/>
</dbReference>
<comment type="caution">
    <text evidence="2">The sequence shown here is derived from an EMBL/GenBank/DDBJ whole genome shotgun (WGS) entry which is preliminary data.</text>
</comment>
<reference evidence="2 3" key="1">
    <citation type="submission" date="2019-11" db="EMBL/GenBank/DDBJ databases">
        <authorList>
            <person name="Dong K."/>
        </authorList>
    </citation>
    <scope>NUCLEOTIDE SEQUENCE [LARGE SCALE GENOMIC DNA]</scope>
    <source>
        <strain evidence="2 3">NBRC 111993</strain>
    </source>
</reference>
<gene>
    <name evidence="2" type="ORF">GL286_19930</name>
</gene>
<dbReference type="Gene3D" id="1.20.1440.110">
    <property type="entry name" value="acylaminoacyl peptidase"/>
    <property type="match status" value="1"/>
</dbReference>
<dbReference type="RefSeq" id="WP_155097331.1">
    <property type="nucleotide sequence ID" value="NZ_WMIE01000024.1"/>
</dbReference>
<keyword evidence="1 2" id="KW-0378">Hydrolase</keyword>
<dbReference type="GO" id="GO:0016787">
    <property type="term" value="F:hydrolase activity"/>
    <property type="evidence" value="ECO:0007669"/>
    <property type="project" value="UniProtKB-KW"/>
</dbReference>
<dbReference type="OrthoDB" id="9806163at2"/>
<dbReference type="InterPro" id="IPR050261">
    <property type="entry name" value="FrsA_esterase"/>
</dbReference>
<name>A0A6L6JDC2_9RHOB</name>
<keyword evidence="3" id="KW-1185">Reference proteome</keyword>
<dbReference type="AlphaFoldDB" id="A0A6L6JDC2"/>
<sequence length="386" mass="43479">MAMFNYFPNYVWNLTVSIALASGAEIGEIMDMCQPLLDQARSGEDAGTRDFMVEWVRMADKLTAIAAEEEAQGRLFSAGDKLKRAALYYILAERMQGQGDPQRMQTYRKGLMNFLKGTEYSGEKVRRFEIPYGDKAIPVLYTPAEGGTGPAPAVVYLNGLDSCKELLYWSFLPHELAKRGIASLCVDQPGTGESLRLQDMHAHFDSERWGTPVYDWLAARPEIDPARIGITGISLGGYYAPRVCAYEPRYASGAVWGANHNWAEVQQKRLKREGENPVPHYWNHVQWVFDAQDMDEFLAKAEGFNLNGQMEKIRVPFLVTHGANDRQIGLDYAHQAYDQLVNAPRRELKIFTDREGGVEHVGADNMTYGRNFIADWFAETLGGRLS</sequence>
<protein>
    <submittedName>
        <fullName evidence="2">Alpha/beta hydrolase</fullName>
    </submittedName>
</protein>
<dbReference type="InterPro" id="IPR010520">
    <property type="entry name" value="FrsA-like"/>
</dbReference>
<evidence type="ECO:0000313" key="3">
    <source>
        <dbReference type="Proteomes" id="UP000478183"/>
    </source>
</evidence>
<dbReference type="Gene3D" id="3.40.50.1820">
    <property type="entry name" value="alpha/beta hydrolase"/>
    <property type="match status" value="1"/>
</dbReference>
<dbReference type="SUPFAM" id="SSF53474">
    <property type="entry name" value="alpha/beta-Hydrolases"/>
    <property type="match status" value="1"/>
</dbReference>